<organism evidence="1 2">
    <name type="scientific">Chaetomium tenue</name>
    <dbReference type="NCBI Taxonomy" id="1854479"/>
    <lineage>
        <taxon>Eukaryota</taxon>
        <taxon>Fungi</taxon>
        <taxon>Dikarya</taxon>
        <taxon>Ascomycota</taxon>
        <taxon>Pezizomycotina</taxon>
        <taxon>Sordariomycetes</taxon>
        <taxon>Sordariomycetidae</taxon>
        <taxon>Sordariales</taxon>
        <taxon>Chaetomiaceae</taxon>
        <taxon>Chaetomium</taxon>
    </lineage>
</organism>
<protein>
    <submittedName>
        <fullName evidence="1">Uncharacterized protein</fullName>
    </submittedName>
</protein>
<reference evidence="1 2" key="1">
    <citation type="journal article" date="2021" name="Nat. Commun.">
        <title>Genetic determinants of endophytism in the Arabidopsis root mycobiome.</title>
        <authorList>
            <person name="Mesny F."/>
            <person name="Miyauchi S."/>
            <person name="Thiergart T."/>
            <person name="Pickel B."/>
            <person name="Atanasova L."/>
            <person name="Karlsson M."/>
            <person name="Huettel B."/>
            <person name="Barry K.W."/>
            <person name="Haridas S."/>
            <person name="Chen C."/>
            <person name="Bauer D."/>
            <person name="Andreopoulos W."/>
            <person name="Pangilinan J."/>
            <person name="LaButti K."/>
            <person name="Riley R."/>
            <person name="Lipzen A."/>
            <person name="Clum A."/>
            <person name="Drula E."/>
            <person name="Henrissat B."/>
            <person name="Kohler A."/>
            <person name="Grigoriev I.V."/>
            <person name="Martin F.M."/>
            <person name="Hacquard S."/>
        </authorList>
    </citation>
    <scope>NUCLEOTIDE SEQUENCE [LARGE SCALE GENOMIC DNA]</scope>
    <source>
        <strain evidence="1 2">MPI-SDFR-AT-0079</strain>
    </source>
</reference>
<dbReference type="Proteomes" id="UP000724584">
    <property type="component" value="Unassembled WGS sequence"/>
</dbReference>
<sequence>MLLFLPFVKTRRDLDLSIRDAEGEGAGGRIKSIGKDERGFEELSAILFSLGKPGRRKAGVWALTSPVGRMTSFPIGTARRLMESATTPRQATVMLFPALQPIQPSRRDRDSCRVVWRTGMGLADCCRWRQLVHGREQIPRCFNVSWGQQTLGGKFAMRGVRVPALPHFAGRKQYQRCPWFVRHAEKSRPHGLVLAHANVVWGTNAANQSLGNQFKGTLRIEAPLGLWVRGRWDTQGVPGRSVAGARLARSLANLL</sequence>
<keyword evidence="2" id="KW-1185">Reference proteome</keyword>
<evidence type="ECO:0000313" key="1">
    <source>
        <dbReference type="EMBL" id="KAH6650352.1"/>
    </source>
</evidence>
<accession>A0ACB7PNK0</accession>
<gene>
    <name evidence="1" type="ORF">F5144DRAFT_42227</name>
</gene>
<dbReference type="EMBL" id="JAGIZQ010000001">
    <property type="protein sequence ID" value="KAH6650352.1"/>
    <property type="molecule type" value="Genomic_DNA"/>
</dbReference>
<evidence type="ECO:0000313" key="2">
    <source>
        <dbReference type="Proteomes" id="UP000724584"/>
    </source>
</evidence>
<comment type="caution">
    <text evidence="1">The sequence shown here is derived from an EMBL/GenBank/DDBJ whole genome shotgun (WGS) entry which is preliminary data.</text>
</comment>
<name>A0ACB7PNK0_9PEZI</name>
<proteinExistence type="predicted"/>